<feature type="region of interest" description="Disordered" evidence="1">
    <location>
        <begin position="607"/>
        <end position="664"/>
    </location>
</feature>
<dbReference type="AlphaFoldDB" id="A0AAF0DI28"/>
<evidence type="ECO:0000256" key="1">
    <source>
        <dbReference type="SAM" id="MobiDB-lite"/>
    </source>
</evidence>
<dbReference type="PROSITE" id="PS50181">
    <property type="entry name" value="FBOX"/>
    <property type="match status" value="1"/>
</dbReference>
<dbReference type="InterPro" id="IPR001810">
    <property type="entry name" value="F-box_dom"/>
</dbReference>
<feature type="region of interest" description="Disordered" evidence="1">
    <location>
        <begin position="957"/>
        <end position="1012"/>
    </location>
</feature>
<sequence length="1037" mass="113582">MEPGPVSLLGKDGNHREQHNIDVSRPGRRASDPGHRKAHARVSRVDSSQNLPERKRTDVSLNAFNRLPQEVIERILYAADANVFASLALLNREWRRISSSAELYYHHLLRCRTLGSAGADPVSDLSASDDIRTLRNRFTREARRNTFEVFLRPKRTLVNLISASASSSSAFPQGEAFRFEFSANGRQLLALSSSRIFVIDLTTDPISVRHELKTLRRPLTATIADNGATLAVASSEHQAHVYILADGHAKLMQSIVLSEVPRTLGFSPDAAVLAVAYDGGIEVYAVGEDVLPTARRAVRCPGVDSLTFCCEGSMLLGTSNDLQSSNLVTISPPLCTDSGPDLTIQELESRMWTTQILFPQVHDGYSHAALVPSIKDGDGSSWLVGYGIQSKAFVLVPLDDLSSGTIYFVGPGADTERDEPKPHILPAVSGDGEFLAVGFQESELWVYGIPNVKSHHPLSESPAPQSTNIQEKEPVWKSSSVSTNFNRLRKTIEGPKTFVHGSPLRLLDGVSAIKWVHGLSLGDISSRTLCRLVAVAPGGVSSWLGAATGDQLPIDGGRIMVFDFECSVSNGEQSDITIELGEVEPIKLPEPGSNLDQQVELERRRTQMNRRGGLGGPRNPSATNPGRESRRNQHLQTTLSTNGGGVEDIPLMDNPYNNSSPRSRDTINRAATAAANRLNPRYHYARQVHSGVRRSRPSLSHESNADNWLPPPPPYTPNAEAPLPEHLRRTLLPAMTESRIRNGIDHTQLRRSRTSRLESTAQAATQQSSIGVNRDPNNQIPAAFQPASASPAHHQHLPVLNTNSSASNSLSHNPHAVSPSQQAPLTLPETHDANSHPMTQASLNLSTQYHSSHTHTTPAQHASPPTFNHQGLMQPTIENPNTSDGTSSLSQAAPVTRNSVDMRPRPLTPDAAETRRSWYNSQLQASSLDPSVTHGRPASRGNLVGSDLRAHHRADVHPIAPQVPSARNHGVRQPRSRSQDAPRFISSSNHGVRDRHTGRRIFRSESDSGFGENTQLYSWQRPRIYRNRRKEAKCVMM</sequence>
<dbReference type="SUPFAM" id="SSF82171">
    <property type="entry name" value="DPP6 N-terminal domain-like"/>
    <property type="match status" value="1"/>
</dbReference>
<reference evidence="3" key="1">
    <citation type="submission" date="2023-03" db="EMBL/GenBank/DDBJ databases">
        <title>Emydomyces testavorans Genome Sequence.</title>
        <authorList>
            <person name="Hoyer L."/>
        </authorList>
    </citation>
    <scope>NUCLEOTIDE SEQUENCE</scope>
    <source>
        <strain evidence="3">16-2883</strain>
    </source>
</reference>
<feature type="domain" description="F-box" evidence="2">
    <location>
        <begin position="61"/>
        <end position="108"/>
    </location>
</feature>
<gene>
    <name evidence="3" type="ORF">PRK78_004420</name>
</gene>
<organism evidence="3 4">
    <name type="scientific">Emydomyces testavorans</name>
    <dbReference type="NCBI Taxonomy" id="2070801"/>
    <lineage>
        <taxon>Eukaryota</taxon>
        <taxon>Fungi</taxon>
        <taxon>Dikarya</taxon>
        <taxon>Ascomycota</taxon>
        <taxon>Pezizomycotina</taxon>
        <taxon>Eurotiomycetes</taxon>
        <taxon>Eurotiomycetidae</taxon>
        <taxon>Onygenales</taxon>
        <taxon>Nannizziopsiaceae</taxon>
        <taxon>Emydomyces</taxon>
    </lineage>
</organism>
<feature type="region of interest" description="Disordered" evidence="1">
    <location>
        <begin position="688"/>
        <end position="721"/>
    </location>
</feature>
<feature type="region of interest" description="Disordered" evidence="1">
    <location>
        <begin position="1"/>
        <end position="54"/>
    </location>
</feature>
<dbReference type="InterPro" id="IPR055589">
    <property type="entry name" value="DUF7165"/>
</dbReference>
<feature type="compositionally biased region" description="Polar residues" evidence="1">
    <location>
        <begin position="858"/>
        <end position="899"/>
    </location>
</feature>
<proteinExistence type="predicted"/>
<dbReference type="EMBL" id="CP120628">
    <property type="protein sequence ID" value="WEW58952.1"/>
    <property type="molecule type" value="Genomic_DNA"/>
</dbReference>
<feature type="compositionally biased region" description="Basic and acidic residues" evidence="1">
    <location>
        <begin position="12"/>
        <end position="22"/>
    </location>
</feature>
<feature type="compositionally biased region" description="Polar residues" evidence="1">
    <location>
        <begin position="761"/>
        <end position="780"/>
    </location>
</feature>
<dbReference type="Proteomes" id="UP001219355">
    <property type="component" value="Chromosome 2"/>
</dbReference>
<dbReference type="InterPro" id="IPR015943">
    <property type="entry name" value="WD40/YVTN_repeat-like_dom_sf"/>
</dbReference>
<feature type="region of interest" description="Disordered" evidence="1">
    <location>
        <begin position="735"/>
        <end position="909"/>
    </location>
</feature>
<dbReference type="Pfam" id="PF23749">
    <property type="entry name" value="DUF7165"/>
    <property type="match status" value="1"/>
</dbReference>
<feature type="compositionally biased region" description="Basic and acidic residues" evidence="1">
    <location>
        <begin position="738"/>
        <end position="748"/>
    </location>
</feature>
<feature type="region of interest" description="Disordered" evidence="1">
    <location>
        <begin position="924"/>
        <end position="944"/>
    </location>
</feature>
<protein>
    <recommendedName>
        <fullName evidence="2">F-box domain-containing protein</fullName>
    </recommendedName>
</protein>
<feature type="compositionally biased region" description="Low complexity" evidence="1">
    <location>
        <begin position="781"/>
        <end position="792"/>
    </location>
</feature>
<evidence type="ECO:0000259" key="2">
    <source>
        <dbReference type="PROSITE" id="PS50181"/>
    </source>
</evidence>
<feature type="compositionally biased region" description="Low complexity" evidence="1">
    <location>
        <begin position="846"/>
        <end position="857"/>
    </location>
</feature>
<name>A0AAF0DI28_9EURO</name>
<accession>A0AAF0DI28</accession>
<feature type="compositionally biased region" description="Polar residues" evidence="1">
    <location>
        <begin position="697"/>
        <end position="706"/>
    </location>
</feature>
<dbReference type="Gene3D" id="2.130.10.10">
    <property type="entry name" value="YVTN repeat-like/Quinoprotein amine dehydrogenase"/>
    <property type="match status" value="1"/>
</dbReference>
<evidence type="ECO:0000313" key="3">
    <source>
        <dbReference type="EMBL" id="WEW58952.1"/>
    </source>
</evidence>
<keyword evidence="4" id="KW-1185">Reference proteome</keyword>
<dbReference type="InterPro" id="IPR036047">
    <property type="entry name" value="F-box-like_dom_sf"/>
</dbReference>
<evidence type="ECO:0000313" key="4">
    <source>
        <dbReference type="Proteomes" id="UP001219355"/>
    </source>
</evidence>
<feature type="compositionally biased region" description="Polar residues" evidence="1">
    <location>
        <begin position="836"/>
        <end position="845"/>
    </location>
</feature>
<feature type="compositionally biased region" description="Low complexity" evidence="1">
    <location>
        <begin position="801"/>
        <end position="813"/>
    </location>
</feature>
<dbReference type="SUPFAM" id="SSF81383">
    <property type="entry name" value="F-box domain"/>
    <property type="match status" value="1"/>
</dbReference>